<evidence type="ECO:0000256" key="5">
    <source>
        <dbReference type="ARBA" id="ARBA00022737"/>
    </source>
</evidence>
<evidence type="ECO:0000256" key="13">
    <source>
        <dbReference type="SAM" id="Phobius"/>
    </source>
</evidence>
<dbReference type="CDD" id="cd00063">
    <property type="entry name" value="FN3"/>
    <property type="match status" value="10"/>
</dbReference>
<feature type="chain" id="PRO_5010349766" description="protein-tyrosine-phosphatase" evidence="14">
    <location>
        <begin position="23"/>
        <end position="1917"/>
    </location>
</feature>
<dbReference type="FunFam" id="3.90.190.10:FF:000009">
    <property type="entry name" value="Receptor-type tyrosine-protein phosphatase beta"/>
    <property type="match status" value="1"/>
</dbReference>
<sequence>MGNKGGMLRFTLLVILTASSYAAITITRRQTESLNISIDIQRNTTASNYSYIIKYGENPSTDKNITKSPQDVSLKKLEVILQNLRSGTEYKIEVFEVSNANMTLLANTTAYTAPLSPVIGSSKALGTHRLQVVIGYQPDTTQTQYVIKWQFNSSSNEITAVCDPGAAIAETCNFNVTASNPAGHLYTINAYTYVGNASYILSEPAMVNQTTEPGPPRNLSFSNVGTKQLDVTWDAPADAPATGHFTRYNIQLESLNSSYNFSQNKNVSTRDASFTELTPGVQYRATVAAQLETLQSDPVTAVDNTRPDTPTNPSFNSTESSITVSWGKGDGISDGYIIRINSSSLDINVSSTSKEFTGLNVGTSYVITLKAYSGNRFSDEVTLNAWTKPGAPEGLELSPNTRTNVSGTFTWRAPSSGEVDAYRIRLLHKSNGIEIESQNITDLTSLSNSFDGLYPGRSYTVEVRSAYKGALSTSSSVNFTTKPNRPSYLRVTAKTTSTITVEWSRGSGTESDREVLSLSKDGQTLASENVSNGTTLKKFTNLISGETYNISVTTQSNGVQSDPVTITETTPPLAPEFFSTTPNGIGTTFVEVTWEYPENVTKDFLSLTISGSSLTRIVNITSNQSAFTERKYKFENLSTGQQYVVTLRFASDGVFGDNKTITVTTFPSSLAALDVKNTTTTSITVGWNEVSNTTFDRYQLHILPNDGNADLPINVSRNSSELQHTFTGLYPGRMYNISIWTASGSSASEARYREYTTNPLAVSSLMAKAIDTSNIQLNWTVSLNSTQDHFLIQYNDKQKKYNESTASGPKAYVLRNLKPGFAYNITVQAVSSLSYSEDVTIGESTYPVPVSNLVAETAGYTNISITWKIGIVNTLPSHQSQFRIRYRPVLRDINATPEERNVTVNSAVIDELYPGEKYDIQVIAVGKYRSESKNTTAYTYPKPPKNFKEIENSENSLTLGWVKAETYLTQYKIEYRALPPALNRTLQTKFTNGSEYVFTGLESGVTYTVSIFAVTDDVESPDSTTGNFTTKPIADFSLSENAATSSSVVALSYTENSGIFDYFLFCLDGPTCNITQRKSKTDAQRVVQFNGSGVVAGDLYTIQAQTVSADQHSESKQIKIRTNPNGVEQLHSIPGANMVEISWQKPEGTVSGYRVLLFLDSTLVENATLPSDTNTVVVNNLTSYKQYIYRVYTVSGIEKEKESNPVVGTFNTSVSVPSAVLNFEVVPGSLKPYEVALRWDMPTNPNGILQEYLISYVGVKNTVMTVMQNVSITNTSVRTTTISQLQAGYTYTFKIRAKTSEGYGPEVNIHLLMPVLAPAFDETVPEIQRTPRKPDQEEPQTTSLVVEFSNVFTERNGEIIGYTVIVVETSPNNDSVIVVGADLPTWKEAQYTTDDKWLPYEAFGPCELFDATSNNLCSNIKRTIVKRATTSESRVVQVKIGTDNCNSLPANTYCNGPLKPNTHYRFSLRAKTENGLYADTPFSKVIATNKKPDSPSDVVAVVVSILVVILLVGVLIGVLIYLRRRGIICKEKDEDEMTGSSKLSMSSLRHSLRRLSHRGKRSADKASHLVRLEEFPDFVKMMSKDSDFGYSEEYEDLKEVGRNQPWDEAEIPHNRGKNRFTNILPYDHSRVKLLPTDDEDGSDYINANYMPGFSSMREYIVTQGPLPSTVDDFWRMVWEQNCRAIVMLTKCVEKGREKCHQYWPSDSEPAMYGDLQVTILNETRTPEWNISEFKIAKGEQARNIRHFHYTAWPDFGVPTRPQSLIKFVRTVREKLPKEGGPIVVHCSAGVGRSGTFIVLDRLMQHIKDHDSVDIYGVVHQMRGFRVYMVQTEAQYICIHQCLLCVLEGREDEDMNYSEGMSNMGFEGTKLIPPTSPIESAPLIPEKGQDSNSIHNSSSGEEEEEVEDDDEGITVEVT</sequence>
<dbReference type="Gene3D" id="3.90.190.10">
    <property type="entry name" value="Protein tyrosine phosphatase superfamily"/>
    <property type="match status" value="1"/>
</dbReference>
<reference evidence="19" key="1">
    <citation type="submission" date="2025-08" db="UniProtKB">
        <authorList>
            <consortium name="RefSeq"/>
        </authorList>
    </citation>
    <scope>IDENTIFICATION</scope>
    <source>
        <tissue evidence="19">Gonads</tissue>
    </source>
</reference>
<feature type="domain" description="Tyrosine specific protein phosphatases" evidence="16">
    <location>
        <begin position="1762"/>
        <end position="1836"/>
    </location>
</feature>
<evidence type="ECO:0000256" key="11">
    <source>
        <dbReference type="ARBA" id="ARBA00051722"/>
    </source>
</evidence>
<dbReference type="InterPro" id="IPR003961">
    <property type="entry name" value="FN3_dom"/>
</dbReference>
<dbReference type="InterPro" id="IPR016130">
    <property type="entry name" value="Tyr_Pase_AS"/>
</dbReference>
<dbReference type="PROSITE" id="PS50853">
    <property type="entry name" value="FN3"/>
    <property type="match status" value="10"/>
</dbReference>
<evidence type="ECO:0000259" key="15">
    <source>
        <dbReference type="PROSITE" id="PS50055"/>
    </source>
</evidence>
<dbReference type="Pfam" id="PF00102">
    <property type="entry name" value="Y_phosphatase"/>
    <property type="match status" value="1"/>
</dbReference>
<evidence type="ECO:0000313" key="19">
    <source>
        <dbReference type="RefSeq" id="XP_013385096.1"/>
    </source>
</evidence>
<feature type="domain" description="Fibronectin type-III" evidence="17">
    <location>
        <begin position="943"/>
        <end position="1033"/>
    </location>
</feature>
<dbReference type="FunCoup" id="A0A1S3HHY9">
    <property type="interactions" value="183"/>
</dbReference>
<feature type="domain" description="Tyrosine-protein phosphatase" evidence="15">
    <location>
        <begin position="1590"/>
        <end position="1845"/>
    </location>
</feature>
<feature type="domain" description="Fibronectin type-III" evidence="17">
    <location>
        <begin position="666"/>
        <end position="760"/>
    </location>
</feature>
<dbReference type="SUPFAM" id="SSF49265">
    <property type="entry name" value="Fibronectin type III"/>
    <property type="match status" value="8"/>
</dbReference>
<dbReference type="SUPFAM" id="SSF52799">
    <property type="entry name" value="(Phosphotyrosine protein) phosphatases II"/>
    <property type="match status" value="1"/>
</dbReference>
<name>A0A1S3HHY9_LINAN</name>
<comment type="subcellular location">
    <subcellularLocation>
        <location evidence="1">Membrane</location>
        <topology evidence="1">Single-pass type I membrane protein</topology>
    </subcellularLocation>
</comment>
<keyword evidence="6" id="KW-0378">Hydrolase</keyword>
<evidence type="ECO:0000259" key="16">
    <source>
        <dbReference type="PROSITE" id="PS50056"/>
    </source>
</evidence>
<proteinExistence type="predicted"/>
<evidence type="ECO:0000256" key="14">
    <source>
        <dbReference type="SAM" id="SignalP"/>
    </source>
</evidence>
<dbReference type="PROSITE" id="PS50055">
    <property type="entry name" value="TYR_PHOSPHATASE_PTP"/>
    <property type="match status" value="1"/>
</dbReference>
<feature type="domain" description="Fibronectin type-III" evidence="17">
    <location>
        <begin position="20"/>
        <end position="116"/>
    </location>
</feature>
<dbReference type="InterPro" id="IPR000387">
    <property type="entry name" value="Tyr_Pase_dom"/>
</dbReference>
<evidence type="ECO:0000256" key="4">
    <source>
        <dbReference type="ARBA" id="ARBA00022729"/>
    </source>
</evidence>
<dbReference type="PROSITE" id="PS50056">
    <property type="entry name" value="TYR_PHOSPHATASE_2"/>
    <property type="match status" value="1"/>
</dbReference>
<evidence type="ECO:0000259" key="17">
    <source>
        <dbReference type="PROSITE" id="PS50853"/>
    </source>
</evidence>
<dbReference type="CDD" id="cd14548">
    <property type="entry name" value="R3-PTPc"/>
    <property type="match status" value="1"/>
</dbReference>
<keyword evidence="3 13" id="KW-0812">Transmembrane</keyword>
<feature type="domain" description="Fibronectin type-III" evidence="17">
    <location>
        <begin position="849"/>
        <end position="942"/>
    </location>
</feature>
<evidence type="ECO:0000256" key="6">
    <source>
        <dbReference type="ARBA" id="ARBA00022801"/>
    </source>
</evidence>
<dbReference type="GO" id="GO:0032502">
    <property type="term" value="P:developmental process"/>
    <property type="evidence" value="ECO:0007669"/>
    <property type="project" value="UniProtKB-ARBA"/>
</dbReference>
<dbReference type="PRINTS" id="PR00700">
    <property type="entry name" value="PRTYPHPHTASE"/>
</dbReference>
<comment type="catalytic activity">
    <reaction evidence="11">
        <text>O-phospho-L-tyrosyl-[protein] + H2O = L-tyrosyl-[protein] + phosphate</text>
        <dbReference type="Rhea" id="RHEA:10684"/>
        <dbReference type="Rhea" id="RHEA-COMP:10136"/>
        <dbReference type="Rhea" id="RHEA-COMP:20101"/>
        <dbReference type="ChEBI" id="CHEBI:15377"/>
        <dbReference type="ChEBI" id="CHEBI:43474"/>
        <dbReference type="ChEBI" id="CHEBI:46858"/>
        <dbReference type="ChEBI" id="CHEBI:61978"/>
        <dbReference type="EC" id="3.1.3.48"/>
    </reaction>
</comment>
<feature type="transmembrane region" description="Helical" evidence="13">
    <location>
        <begin position="1498"/>
        <end position="1522"/>
    </location>
</feature>
<keyword evidence="9 13" id="KW-0472">Membrane</keyword>
<keyword evidence="5" id="KW-0677">Repeat</keyword>
<gene>
    <name evidence="19" type="primary">LOC106155044</name>
</gene>
<dbReference type="InterPro" id="IPR003595">
    <property type="entry name" value="Tyr_Pase_cat"/>
</dbReference>
<dbReference type="PANTHER" id="PTHR46957:SF3">
    <property type="entry name" value="CYTOKINE RECEPTOR"/>
    <property type="match status" value="1"/>
</dbReference>
<evidence type="ECO:0000256" key="7">
    <source>
        <dbReference type="ARBA" id="ARBA00022912"/>
    </source>
</evidence>
<feature type="domain" description="Fibronectin type-III" evidence="17">
    <location>
        <begin position="485"/>
        <end position="572"/>
    </location>
</feature>
<dbReference type="GeneID" id="106155044"/>
<organism evidence="18 19">
    <name type="scientific">Lingula anatina</name>
    <name type="common">Brachiopod</name>
    <name type="synonym">Lingula unguis</name>
    <dbReference type="NCBI Taxonomy" id="7574"/>
    <lineage>
        <taxon>Eukaryota</taxon>
        <taxon>Metazoa</taxon>
        <taxon>Spiralia</taxon>
        <taxon>Lophotrochozoa</taxon>
        <taxon>Brachiopoda</taxon>
        <taxon>Linguliformea</taxon>
        <taxon>Lingulata</taxon>
        <taxon>Lingulida</taxon>
        <taxon>Linguloidea</taxon>
        <taxon>Lingulidae</taxon>
        <taxon>Lingula</taxon>
    </lineage>
</organism>
<feature type="compositionally biased region" description="Acidic residues" evidence="12">
    <location>
        <begin position="1899"/>
        <end position="1917"/>
    </location>
</feature>
<dbReference type="SMART" id="SM00060">
    <property type="entry name" value="FN3"/>
    <property type="match status" value="13"/>
</dbReference>
<accession>A0A1S3HHY9</accession>
<dbReference type="GO" id="GO:0016020">
    <property type="term" value="C:membrane"/>
    <property type="evidence" value="ECO:0007669"/>
    <property type="project" value="UniProtKB-SubCell"/>
</dbReference>
<keyword evidence="8 13" id="KW-1133">Transmembrane helix</keyword>
<feature type="domain" description="Fibronectin type-III" evidence="17">
    <location>
        <begin position="1219"/>
        <end position="1319"/>
    </location>
</feature>
<dbReference type="PROSITE" id="PS00383">
    <property type="entry name" value="TYR_PHOSPHATASE_1"/>
    <property type="match status" value="1"/>
</dbReference>
<dbReference type="KEGG" id="lak:106155044"/>
<keyword evidence="18" id="KW-1185">Reference proteome</keyword>
<evidence type="ECO:0000256" key="1">
    <source>
        <dbReference type="ARBA" id="ARBA00004479"/>
    </source>
</evidence>
<dbReference type="STRING" id="7574.A0A1S3HHY9"/>
<dbReference type="SMART" id="SM00194">
    <property type="entry name" value="PTPc"/>
    <property type="match status" value="1"/>
</dbReference>
<dbReference type="RefSeq" id="XP_013385096.1">
    <property type="nucleotide sequence ID" value="XM_013529642.2"/>
</dbReference>
<feature type="compositionally biased region" description="Polar residues" evidence="12">
    <location>
        <begin position="307"/>
        <end position="320"/>
    </location>
</feature>
<protein>
    <recommendedName>
        <fullName evidence="2">protein-tyrosine-phosphatase</fullName>
        <ecNumber evidence="2">3.1.3.48</ecNumber>
    </recommendedName>
</protein>
<dbReference type="InterPro" id="IPR041201">
    <property type="entry name" value="PTPRJ_TM"/>
</dbReference>
<feature type="domain" description="Fibronectin type-III" evidence="17">
    <location>
        <begin position="1123"/>
        <end position="1215"/>
    </location>
</feature>
<dbReference type="InterPro" id="IPR013783">
    <property type="entry name" value="Ig-like_fold"/>
</dbReference>
<feature type="signal peptide" evidence="14">
    <location>
        <begin position="1"/>
        <end position="22"/>
    </location>
</feature>
<feature type="domain" description="Fibronectin type-III" evidence="17">
    <location>
        <begin position="215"/>
        <end position="312"/>
    </location>
</feature>
<evidence type="ECO:0000256" key="8">
    <source>
        <dbReference type="ARBA" id="ARBA00022989"/>
    </source>
</evidence>
<evidence type="ECO:0000256" key="12">
    <source>
        <dbReference type="SAM" id="MobiDB-lite"/>
    </source>
</evidence>
<dbReference type="InterPro" id="IPR029021">
    <property type="entry name" value="Prot-tyrosine_phosphatase-like"/>
</dbReference>
<evidence type="ECO:0000256" key="10">
    <source>
        <dbReference type="ARBA" id="ARBA00023180"/>
    </source>
</evidence>
<dbReference type="InParanoid" id="A0A1S3HHY9"/>
<dbReference type="InterPro" id="IPR050713">
    <property type="entry name" value="RTP_Phos/Ushers"/>
</dbReference>
<feature type="region of interest" description="Disordered" evidence="12">
    <location>
        <begin position="1871"/>
        <end position="1917"/>
    </location>
</feature>
<feature type="domain" description="Fibronectin type-III" evidence="17">
    <location>
        <begin position="761"/>
        <end position="848"/>
    </location>
</feature>
<dbReference type="InterPro" id="IPR036116">
    <property type="entry name" value="FN3_sf"/>
</dbReference>
<keyword evidence="10" id="KW-0325">Glycoprotein</keyword>
<feature type="region of interest" description="Disordered" evidence="12">
    <location>
        <begin position="300"/>
        <end position="320"/>
    </location>
</feature>
<dbReference type="Pfam" id="PF18861">
    <property type="entry name" value="PTP_tm"/>
    <property type="match status" value="1"/>
</dbReference>
<dbReference type="EC" id="3.1.3.48" evidence="2"/>
<dbReference type="OrthoDB" id="6277409at2759"/>
<dbReference type="SMART" id="SM00404">
    <property type="entry name" value="PTPc_motif"/>
    <property type="match status" value="1"/>
</dbReference>
<evidence type="ECO:0000256" key="9">
    <source>
        <dbReference type="ARBA" id="ARBA00023136"/>
    </source>
</evidence>
<evidence type="ECO:0000256" key="3">
    <source>
        <dbReference type="ARBA" id="ARBA00022692"/>
    </source>
</evidence>
<evidence type="ECO:0000256" key="2">
    <source>
        <dbReference type="ARBA" id="ARBA00013064"/>
    </source>
</evidence>
<dbReference type="Pfam" id="PF00041">
    <property type="entry name" value="fn3"/>
    <property type="match status" value="10"/>
</dbReference>
<evidence type="ECO:0000313" key="18">
    <source>
        <dbReference type="Proteomes" id="UP000085678"/>
    </source>
</evidence>
<dbReference type="InterPro" id="IPR000242">
    <property type="entry name" value="PTP_cat"/>
</dbReference>
<keyword evidence="4 14" id="KW-0732">Signal</keyword>
<dbReference type="PANTHER" id="PTHR46957">
    <property type="entry name" value="CYTOKINE RECEPTOR"/>
    <property type="match status" value="1"/>
</dbReference>
<dbReference type="GO" id="GO:0004725">
    <property type="term" value="F:protein tyrosine phosphatase activity"/>
    <property type="evidence" value="ECO:0007669"/>
    <property type="project" value="UniProtKB-EC"/>
</dbReference>
<feature type="domain" description="Fibronectin type-III" evidence="17">
    <location>
        <begin position="391"/>
        <end position="484"/>
    </location>
</feature>
<keyword evidence="7" id="KW-0904">Protein phosphatase</keyword>
<dbReference type="Proteomes" id="UP000085678">
    <property type="component" value="Unplaced"/>
</dbReference>
<dbReference type="Gene3D" id="2.60.40.10">
    <property type="entry name" value="Immunoglobulins"/>
    <property type="match status" value="12"/>
</dbReference>